<reference evidence="4 5" key="1">
    <citation type="submission" date="2024-01" db="EMBL/GenBank/DDBJ databases">
        <title>The genomes of 5 underutilized Papilionoideae crops provide insights into root nodulation and disease resistanc.</title>
        <authorList>
            <person name="Jiang F."/>
        </authorList>
    </citation>
    <scope>NUCLEOTIDE SEQUENCE [LARGE SCALE GENOMIC DNA]</scope>
    <source>
        <strain evidence="4">DUOXIRENSHENG_FW03</strain>
        <tissue evidence="4">Leaves</tissue>
    </source>
</reference>
<keyword evidence="3" id="KW-0808">Transferase</keyword>
<evidence type="ECO:0000256" key="3">
    <source>
        <dbReference type="ARBA" id="ARBA00022679"/>
    </source>
</evidence>
<dbReference type="AlphaFoldDB" id="A0AAN9S3R4"/>
<dbReference type="Gene3D" id="3.40.50.2000">
    <property type="entry name" value="Glycogen Phosphorylase B"/>
    <property type="match status" value="2"/>
</dbReference>
<proteinExistence type="inferred from homology"/>
<name>A0AAN9S3R4_PSOTE</name>
<dbReference type="CDD" id="cd03784">
    <property type="entry name" value="GT1_Gtf-like"/>
    <property type="match status" value="1"/>
</dbReference>
<comment type="similarity">
    <text evidence="1">Belongs to the UDP-glycosyltransferase family.</text>
</comment>
<organism evidence="4 5">
    <name type="scientific">Psophocarpus tetragonolobus</name>
    <name type="common">Winged bean</name>
    <name type="synonym">Dolichos tetragonolobus</name>
    <dbReference type="NCBI Taxonomy" id="3891"/>
    <lineage>
        <taxon>Eukaryota</taxon>
        <taxon>Viridiplantae</taxon>
        <taxon>Streptophyta</taxon>
        <taxon>Embryophyta</taxon>
        <taxon>Tracheophyta</taxon>
        <taxon>Spermatophyta</taxon>
        <taxon>Magnoliopsida</taxon>
        <taxon>eudicotyledons</taxon>
        <taxon>Gunneridae</taxon>
        <taxon>Pentapetalae</taxon>
        <taxon>rosids</taxon>
        <taxon>fabids</taxon>
        <taxon>Fabales</taxon>
        <taxon>Fabaceae</taxon>
        <taxon>Papilionoideae</taxon>
        <taxon>50 kb inversion clade</taxon>
        <taxon>NPAAA clade</taxon>
        <taxon>indigoferoid/millettioid clade</taxon>
        <taxon>Phaseoleae</taxon>
        <taxon>Psophocarpus</taxon>
    </lineage>
</organism>
<dbReference type="Pfam" id="PF00201">
    <property type="entry name" value="UDPGT"/>
    <property type="match status" value="1"/>
</dbReference>
<gene>
    <name evidence="4" type="ORF">VNO78_23292</name>
</gene>
<dbReference type="GO" id="GO:0080044">
    <property type="term" value="F:quercetin 7-O-glucosyltransferase activity"/>
    <property type="evidence" value="ECO:0007669"/>
    <property type="project" value="TreeGrafter"/>
</dbReference>
<evidence type="ECO:0000256" key="2">
    <source>
        <dbReference type="ARBA" id="ARBA00022676"/>
    </source>
</evidence>
<keyword evidence="5" id="KW-1185">Reference proteome</keyword>
<protein>
    <recommendedName>
        <fullName evidence="6">Glycosyltransferase</fullName>
    </recommendedName>
</protein>
<dbReference type="EMBL" id="JAYMYS010000006">
    <property type="protein sequence ID" value="KAK7388476.1"/>
    <property type="molecule type" value="Genomic_DNA"/>
</dbReference>
<keyword evidence="2" id="KW-0328">Glycosyltransferase</keyword>
<dbReference type="SUPFAM" id="SSF53756">
    <property type="entry name" value="UDP-Glycosyltransferase/glycogen phosphorylase"/>
    <property type="match status" value="1"/>
</dbReference>
<accession>A0AAN9S3R4</accession>
<dbReference type="GO" id="GO:0080043">
    <property type="term" value="F:quercetin 3-O-glucosyltransferase activity"/>
    <property type="evidence" value="ECO:0007669"/>
    <property type="project" value="TreeGrafter"/>
</dbReference>
<sequence>MCLCDRTSSKRITVITVRRATTSRCAANIEVVPPSSDTKSPVHRRATAAHFTETPAYDLPHKHKHVLSPPSTMSVCPTDDRHVAVLAFPYGTHTAPLVNLVRRAAAEAPQVTFSFFSTKRSNASVFATLNAETLDNIKPYDVEDGLPDNYVPSGNPQDPVEYFVKAMPANYRTAMDEAVSQTGRHITCLVSDAFLWFCADMADEMHAKWVPLWTAGPHTLLAHIAAHEIREKLGPHGVREDREVDFLAGFSGIKASSLPEGLTTEPEDPFSYMLDKMGDALPRATAVAINSFTEVHIPIVQHLQTRLHLVLNIGPFILTMPQSVTPDDEGCLPWLNKQKEGSVVYISFGSVIIPPQDELVALAEALEEGKYPFIWAFRGNPEKELPQGFLERTKTQGKVVGWAPQMQILRHQAVGVCMTHGGWNSLLDCIVGGVPLISRPFFGDQTLNTATIEHVWEIGVGIENGVFTKESTLKVLESIMSTEKGKMMLQKIVELKDSAIAAAGPEGESTKNYCTFSDIITASSYERVHPKHQHGFRGIRNKIAGAFAVARHRFARHHHHHNNNNNKTH</sequence>
<dbReference type="FunFam" id="3.40.50.2000:FF:000091">
    <property type="entry name" value="Glycosyltransferase"/>
    <property type="match status" value="1"/>
</dbReference>
<evidence type="ECO:0000313" key="5">
    <source>
        <dbReference type="Proteomes" id="UP001386955"/>
    </source>
</evidence>
<evidence type="ECO:0000313" key="4">
    <source>
        <dbReference type="EMBL" id="KAK7388476.1"/>
    </source>
</evidence>
<dbReference type="InterPro" id="IPR002213">
    <property type="entry name" value="UDP_glucos_trans"/>
</dbReference>
<dbReference type="PANTHER" id="PTHR11926:SF774">
    <property type="entry name" value="UDP-GLYCOSYLTRANSFERASE 85A1-RELATED"/>
    <property type="match status" value="1"/>
</dbReference>
<dbReference type="Proteomes" id="UP001386955">
    <property type="component" value="Unassembled WGS sequence"/>
</dbReference>
<evidence type="ECO:0000256" key="1">
    <source>
        <dbReference type="ARBA" id="ARBA00009995"/>
    </source>
</evidence>
<dbReference type="PANTHER" id="PTHR11926">
    <property type="entry name" value="GLUCOSYL/GLUCURONOSYL TRANSFERASES"/>
    <property type="match status" value="1"/>
</dbReference>
<evidence type="ECO:0008006" key="6">
    <source>
        <dbReference type="Google" id="ProtNLM"/>
    </source>
</evidence>
<comment type="caution">
    <text evidence="4">The sequence shown here is derived from an EMBL/GenBank/DDBJ whole genome shotgun (WGS) entry which is preliminary data.</text>
</comment>
<dbReference type="FunFam" id="3.40.50.2000:FF:000129">
    <property type="entry name" value="Glycosyltransferase"/>
    <property type="match status" value="1"/>
</dbReference>